<dbReference type="InterPro" id="IPR000792">
    <property type="entry name" value="Tscrpt_reg_LuxR_C"/>
</dbReference>
<dbReference type="EMBL" id="JBFNXX010000037">
    <property type="protein sequence ID" value="MEW9922224.1"/>
    <property type="molecule type" value="Genomic_DNA"/>
</dbReference>
<dbReference type="Pfam" id="PF00196">
    <property type="entry name" value="GerE"/>
    <property type="match status" value="1"/>
</dbReference>
<reference evidence="2 3" key="1">
    <citation type="submission" date="2024-07" db="EMBL/GenBank/DDBJ databases">
        <title>Marimonas sp.nov., isolated from tidal-flat sediment.</title>
        <authorList>
            <person name="Jayan J.N."/>
            <person name="Lee S.S."/>
        </authorList>
    </citation>
    <scope>NUCLEOTIDE SEQUENCE [LARGE SCALE GENOMIC DNA]</scope>
    <source>
        <strain evidence="2 3">MJW-29</strain>
    </source>
</reference>
<dbReference type="Gene3D" id="1.10.10.10">
    <property type="entry name" value="Winged helix-like DNA-binding domain superfamily/Winged helix DNA-binding domain"/>
    <property type="match status" value="1"/>
</dbReference>
<feature type="domain" description="HTH luxR-type" evidence="1">
    <location>
        <begin position="206"/>
        <end position="263"/>
    </location>
</feature>
<protein>
    <submittedName>
        <fullName evidence="2">Helix-turn-helix transcriptional regulator</fullName>
    </submittedName>
</protein>
<gene>
    <name evidence="2" type="ORF">AB2B41_21715</name>
</gene>
<proteinExistence type="predicted"/>
<name>A0ABV3RV65_9RHOB</name>
<evidence type="ECO:0000259" key="1">
    <source>
        <dbReference type="SMART" id="SM00421"/>
    </source>
</evidence>
<sequence length="278" mass="30884">MLDTRTTTSDSDKVNVIPLVEAVFQWCEFSRGNKVAEETLATVAQGLGADAAALSRVKWRGTVNANVLTYDPLSQRSNLPRLDRSYAARLLSDYISSVRPGTIWLRSLIETEQDADLDKFHCRREFAEFAVIPLSAGSGSADFLELHFRKRLSPEQNGILNTIGGTLASSWAARAPGLFVEAVLDRKRNGSQNKVLDQSILGLENAYKLSRMEFRVCVCLSRGLSREGVISELEISPSTLRTHLRNIYAKTAVENMAQLVFLLLDQPKNTPLPSRRMA</sequence>
<dbReference type="InterPro" id="IPR036388">
    <property type="entry name" value="WH-like_DNA-bd_sf"/>
</dbReference>
<comment type="caution">
    <text evidence="2">The sequence shown here is derived from an EMBL/GenBank/DDBJ whole genome shotgun (WGS) entry which is preliminary data.</text>
</comment>
<dbReference type="SMART" id="SM00421">
    <property type="entry name" value="HTH_LUXR"/>
    <property type="match status" value="1"/>
</dbReference>
<organism evidence="2 3">
    <name type="scientific">Sulfitobacter sediminis</name>
    <dbReference type="NCBI Taxonomy" id="3234186"/>
    <lineage>
        <taxon>Bacteria</taxon>
        <taxon>Pseudomonadati</taxon>
        <taxon>Pseudomonadota</taxon>
        <taxon>Alphaproteobacteria</taxon>
        <taxon>Rhodobacterales</taxon>
        <taxon>Roseobacteraceae</taxon>
        <taxon>Sulfitobacter</taxon>
    </lineage>
</organism>
<dbReference type="RefSeq" id="WP_367879922.1">
    <property type="nucleotide sequence ID" value="NZ_JBFNXX010000037.1"/>
</dbReference>
<dbReference type="PRINTS" id="PR00038">
    <property type="entry name" value="HTHLUXR"/>
</dbReference>
<dbReference type="Proteomes" id="UP001556098">
    <property type="component" value="Unassembled WGS sequence"/>
</dbReference>
<accession>A0ABV3RV65</accession>
<dbReference type="InterPro" id="IPR016032">
    <property type="entry name" value="Sig_transdc_resp-reg_C-effctor"/>
</dbReference>
<dbReference type="SUPFAM" id="SSF46894">
    <property type="entry name" value="C-terminal effector domain of the bipartite response regulators"/>
    <property type="match status" value="1"/>
</dbReference>
<evidence type="ECO:0000313" key="2">
    <source>
        <dbReference type="EMBL" id="MEW9922224.1"/>
    </source>
</evidence>
<keyword evidence="3" id="KW-1185">Reference proteome</keyword>
<evidence type="ECO:0000313" key="3">
    <source>
        <dbReference type="Proteomes" id="UP001556098"/>
    </source>
</evidence>